<evidence type="ECO:0000256" key="1">
    <source>
        <dbReference type="ARBA" id="ARBA00022730"/>
    </source>
</evidence>
<feature type="compositionally biased region" description="Basic and acidic residues" evidence="6">
    <location>
        <begin position="218"/>
        <end position="238"/>
    </location>
</feature>
<dbReference type="NCBIfam" id="TIGR00731">
    <property type="entry name" value="bL25_bact_ctc"/>
    <property type="match status" value="1"/>
</dbReference>
<dbReference type="InterPro" id="IPR020057">
    <property type="entry name" value="Ribosomal_bL25_b-dom"/>
</dbReference>
<keyword evidence="2 5" id="KW-0694">RNA-binding</keyword>
<dbReference type="GO" id="GO:0008097">
    <property type="term" value="F:5S rRNA binding"/>
    <property type="evidence" value="ECO:0007669"/>
    <property type="project" value="InterPro"/>
</dbReference>
<feature type="domain" description="Large ribosomal subunit protein bL25 L25" evidence="7">
    <location>
        <begin position="6"/>
        <end position="91"/>
    </location>
</feature>
<comment type="function">
    <text evidence="5">This is one of the proteins that binds to the 5S RNA in the ribosome where it forms part of the central protuberance.</text>
</comment>
<name>A0A1F5NQQ6_9BACT</name>
<keyword evidence="4 5" id="KW-0687">Ribonucleoprotein</keyword>
<dbReference type="Pfam" id="PF01386">
    <property type="entry name" value="Ribosomal_L25p"/>
    <property type="match status" value="1"/>
</dbReference>
<dbReference type="InterPro" id="IPR029751">
    <property type="entry name" value="Ribosomal_L25_dom"/>
</dbReference>
<dbReference type="InterPro" id="IPR011035">
    <property type="entry name" value="Ribosomal_bL25/Gln-tRNA_synth"/>
</dbReference>
<dbReference type="Proteomes" id="UP000176233">
    <property type="component" value="Unassembled WGS sequence"/>
</dbReference>
<evidence type="ECO:0000313" key="9">
    <source>
        <dbReference type="EMBL" id="OGE79864.1"/>
    </source>
</evidence>
<sequence length="238" mass="26121">MEQIAIQATKREVSGKRVKSLRTAGKLPAVLYGHNTKTTQLEVSEKDFAKAFKQAGESTLVNLIVDGKSQAVLIHDVQNHYLHDHPIHVDFYAVNMTEKLKVHVPLHFVGVAEAVKALGGTLVKNLSEIEVECLPGDIPHSFEIDISSLNTFEDAIRISDIKVSDKVQILARPEEVLVTTTPPRSDEEMKALEEKVTEDVTKVEGVVKPEPVAEGAEPADKKAAPEKPEKVEKAPKAK</sequence>
<dbReference type="HAMAP" id="MF_01334">
    <property type="entry name" value="Ribosomal_bL25_CTC"/>
    <property type="match status" value="1"/>
</dbReference>
<evidence type="ECO:0000256" key="5">
    <source>
        <dbReference type="HAMAP-Rule" id="MF_01334"/>
    </source>
</evidence>
<gene>
    <name evidence="5" type="primary">rplY</name>
    <name evidence="5" type="synonym">ctc</name>
    <name evidence="9" type="ORF">A2660_02370</name>
</gene>
<feature type="domain" description="Large ribosomal subunit protein bL25 beta" evidence="8">
    <location>
        <begin position="99"/>
        <end position="184"/>
    </location>
</feature>
<evidence type="ECO:0000259" key="8">
    <source>
        <dbReference type="Pfam" id="PF14693"/>
    </source>
</evidence>
<comment type="similarity">
    <text evidence="5">Belongs to the bacterial ribosomal protein bL25 family. CTC subfamily.</text>
</comment>
<dbReference type="GO" id="GO:0006412">
    <property type="term" value="P:translation"/>
    <property type="evidence" value="ECO:0007669"/>
    <property type="project" value="UniProtKB-UniRule"/>
</dbReference>
<comment type="subunit">
    <text evidence="5">Part of the 50S ribosomal subunit; part of the 5S rRNA/L5/L18/L25 subcomplex. Contacts the 5S rRNA. Binds to the 5S rRNA independently of L5 and L18.</text>
</comment>
<dbReference type="InterPro" id="IPR020930">
    <property type="entry name" value="Ribosomal_uL5_bac-type"/>
</dbReference>
<evidence type="ECO:0000313" key="10">
    <source>
        <dbReference type="Proteomes" id="UP000176233"/>
    </source>
</evidence>
<dbReference type="AlphaFoldDB" id="A0A1F5NQQ6"/>
<dbReference type="Gene3D" id="2.40.240.10">
    <property type="entry name" value="Ribosomal Protein L25, Chain P"/>
    <property type="match status" value="1"/>
</dbReference>
<evidence type="ECO:0000256" key="6">
    <source>
        <dbReference type="SAM" id="MobiDB-lite"/>
    </source>
</evidence>
<dbReference type="GO" id="GO:0022625">
    <property type="term" value="C:cytosolic large ribosomal subunit"/>
    <property type="evidence" value="ECO:0007669"/>
    <property type="project" value="TreeGrafter"/>
</dbReference>
<proteinExistence type="inferred from homology"/>
<organism evidence="9 10">
    <name type="scientific">Candidatus Doudnabacteria bacterium RIFCSPHIGHO2_01_FULL_45_18</name>
    <dbReference type="NCBI Taxonomy" id="1817823"/>
    <lineage>
        <taxon>Bacteria</taxon>
        <taxon>Candidatus Doudnaibacteriota</taxon>
    </lineage>
</organism>
<dbReference type="InterPro" id="IPR037121">
    <property type="entry name" value="Ribosomal_bL25_C"/>
</dbReference>
<reference evidence="9 10" key="1">
    <citation type="journal article" date="2016" name="Nat. Commun.">
        <title>Thousands of microbial genomes shed light on interconnected biogeochemical processes in an aquifer system.</title>
        <authorList>
            <person name="Anantharaman K."/>
            <person name="Brown C.T."/>
            <person name="Hug L.A."/>
            <person name="Sharon I."/>
            <person name="Castelle C.J."/>
            <person name="Probst A.J."/>
            <person name="Thomas B.C."/>
            <person name="Singh A."/>
            <person name="Wilkins M.J."/>
            <person name="Karaoz U."/>
            <person name="Brodie E.L."/>
            <person name="Williams K.H."/>
            <person name="Hubbard S.S."/>
            <person name="Banfield J.F."/>
        </authorList>
    </citation>
    <scope>NUCLEOTIDE SEQUENCE [LARGE SCALE GENOMIC DNA]</scope>
</reference>
<dbReference type="GO" id="GO:0003735">
    <property type="term" value="F:structural constituent of ribosome"/>
    <property type="evidence" value="ECO:0007669"/>
    <property type="project" value="InterPro"/>
</dbReference>
<evidence type="ECO:0000256" key="4">
    <source>
        <dbReference type="ARBA" id="ARBA00023274"/>
    </source>
</evidence>
<evidence type="ECO:0000256" key="3">
    <source>
        <dbReference type="ARBA" id="ARBA00022980"/>
    </source>
</evidence>
<accession>A0A1F5NQQ6</accession>
<dbReference type="CDD" id="cd00495">
    <property type="entry name" value="Ribosomal_L25_TL5_CTC"/>
    <property type="match status" value="1"/>
</dbReference>
<dbReference type="InterPro" id="IPR020056">
    <property type="entry name" value="Rbsml_bL25/Gln-tRNA_synth_N"/>
</dbReference>
<evidence type="ECO:0000259" key="7">
    <source>
        <dbReference type="Pfam" id="PF01386"/>
    </source>
</evidence>
<keyword evidence="3 5" id="KW-0689">Ribosomal protein</keyword>
<comment type="caution">
    <text evidence="9">The sequence shown here is derived from an EMBL/GenBank/DDBJ whole genome shotgun (WGS) entry which is preliminary data.</text>
</comment>
<protein>
    <recommendedName>
        <fullName evidence="5">Large ribosomal subunit protein bL25</fullName>
    </recommendedName>
    <alternativeName>
        <fullName evidence="5">General stress protein CTC</fullName>
    </alternativeName>
</protein>
<dbReference type="PANTHER" id="PTHR33284">
    <property type="entry name" value="RIBOSOMAL PROTEIN L25/GLN-TRNA SYNTHETASE, ANTI-CODON-BINDING DOMAIN-CONTAINING PROTEIN"/>
    <property type="match status" value="1"/>
</dbReference>
<dbReference type="Pfam" id="PF14693">
    <property type="entry name" value="Ribosomal_TL5_C"/>
    <property type="match status" value="1"/>
</dbReference>
<keyword evidence="1 5" id="KW-0699">rRNA-binding</keyword>
<dbReference type="InterPro" id="IPR001021">
    <property type="entry name" value="Ribosomal_bL25_long"/>
</dbReference>
<dbReference type="PANTHER" id="PTHR33284:SF1">
    <property type="entry name" value="RIBOSOMAL PROTEIN L25_GLN-TRNA SYNTHETASE, ANTI-CODON-BINDING DOMAIN-CONTAINING PROTEIN"/>
    <property type="match status" value="1"/>
</dbReference>
<dbReference type="EMBL" id="MFEJ01000025">
    <property type="protein sequence ID" value="OGE79864.1"/>
    <property type="molecule type" value="Genomic_DNA"/>
</dbReference>
<dbReference type="SUPFAM" id="SSF50715">
    <property type="entry name" value="Ribosomal protein L25-like"/>
    <property type="match status" value="1"/>
</dbReference>
<feature type="region of interest" description="Disordered" evidence="6">
    <location>
        <begin position="201"/>
        <end position="238"/>
    </location>
</feature>
<dbReference type="Gene3D" id="2.170.120.20">
    <property type="entry name" value="Ribosomal protein L25, beta domain"/>
    <property type="match status" value="1"/>
</dbReference>
<evidence type="ECO:0000256" key="2">
    <source>
        <dbReference type="ARBA" id="ARBA00022884"/>
    </source>
</evidence>